<accession>A0A837I8L0</accession>
<gene>
    <name evidence="1" type="ORF">UW20_C0008G0015</name>
</gene>
<reference evidence="1 2" key="1">
    <citation type="journal article" date="2015" name="Nature">
        <title>rRNA introns, odd ribosomes, and small enigmatic genomes across a large radiation of phyla.</title>
        <authorList>
            <person name="Brown C.T."/>
            <person name="Hug L.A."/>
            <person name="Thomas B.C."/>
            <person name="Sharon I."/>
            <person name="Castelle C.J."/>
            <person name="Singh A."/>
            <person name="Wilkins M.J."/>
            <person name="Williams K.H."/>
            <person name="Banfield J.F."/>
        </authorList>
    </citation>
    <scope>NUCLEOTIDE SEQUENCE [LARGE SCALE GENOMIC DNA]</scope>
</reference>
<dbReference type="AlphaFoldDB" id="A0A837I8L0"/>
<dbReference type="Proteomes" id="UP000034012">
    <property type="component" value="Unassembled WGS sequence"/>
</dbReference>
<sequence>MSGIGKLYTRKAKFERSWQVLRVSHNLTLCLSGYTLAGKMEKEAAVKSAYELADEATRIDRDYKAKIMPLELKFFEDRVPADLLETFGSFSQKLSGKISPVNDGLEPPTVDKKLYFLWPGKGEGQFSSYHESSSGQPFSVVAHCQMKEIIKLQLHDPSIESSIGFVLVYKTNIIDGLNFGLIFKPEGGLKFFLSDRKMSTYKEVITNDDIKKTLDDYVETLESYRPRQKRYAEQKLDLGDLKIPHFVYAEIRGIDPQCRYPAPVSVRTPMDRSDGGLT</sequence>
<evidence type="ECO:0000313" key="2">
    <source>
        <dbReference type="Proteomes" id="UP000034012"/>
    </source>
</evidence>
<evidence type="ECO:0000313" key="1">
    <source>
        <dbReference type="EMBL" id="KKT32841.1"/>
    </source>
</evidence>
<name>A0A837I8L0_9BACT</name>
<proteinExistence type="predicted"/>
<comment type="caution">
    <text evidence="1">The sequence shown here is derived from an EMBL/GenBank/DDBJ whole genome shotgun (WGS) entry which is preliminary data.</text>
</comment>
<dbReference type="EMBL" id="LCHK01000008">
    <property type="protein sequence ID" value="KKT32841.1"/>
    <property type="molecule type" value="Genomic_DNA"/>
</dbReference>
<protein>
    <submittedName>
        <fullName evidence="1">Uncharacterized protein</fullName>
    </submittedName>
</protein>
<organism evidence="1 2">
    <name type="scientific">Candidatus Woesebacteria bacterium GW2011_GWB1_44_11</name>
    <dbReference type="NCBI Taxonomy" id="1618579"/>
    <lineage>
        <taxon>Bacteria</taxon>
        <taxon>Candidatus Woeseibacteriota</taxon>
    </lineage>
</organism>